<gene>
    <name evidence="1" type="ORF">EVAR_34243_1</name>
</gene>
<protein>
    <submittedName>
        <fullName evidence="1">Uncharacterized protein</fullName>
    </submittedName>
</protein>
<name>A0A4C1SB54_EUMVA</name>
<evidence type="ECO:0000313" key="2">
    <source>
        <dbReference type="Proteomes" id="UP000299102"/>
    </source>
</evidence>
<accession>A0A4C1SB54</accession>
<sequence>MWMSQETVCLNYVHASVVSGFLAVAAINDGQGSFRLLYSAELHNDGWLATVSDALVFLPAKGKAKSIMDSPCAGRTGWSDSRTKTPEALRRLPLVRRLQARGILLYLSGQKAQGANGAKEPSGLPPT</sequence>
<reference evidence="1 2" key="1">
    <citation type="journal article" date="2019" name="Commun. Biol.">
        <title>The bagworm genome reveals a unique fibroin gene that provides high tensile strength.</title>
        <authorList>
            <person name="Kono N."/>
            <person name="Nakamura H."/>
            <person name="Ohtoshi R."/>
            <person name="Tomita M."/>
            <person name="Numata K."/>
            <person name="Arakawa K."/>
        </authorList>
    </citation>
    <scope>NUCLEOTIDE SEQUENCE [LARGE SCALE GENOMIC DNA]</scope>
</reference>
<evidence type="ECO:0000313" key="1">
    <source>
        <dbReference type="EMBL" id="GBO98616.1"/>
    </source>
</evidence>
<organism evidence="1 2">
    <name type="scientific">Eumeta variegata</name>
    <name type="common">Bagworm moth</name>
    <name type="synonym">Eumeta japonica</name>
    <dbReference type="NCBI Taxonomy" id="151549"/>
    <lineage>
        <taxon>Eukaryota</taxon>
        <taxon>Metazoa</taxon>
        <taxon>Ecdysozoa</taxon>
        <taxon>Arthropoda</taxon>
        <taxon>Hexapoda</taxon>
        <taxon>Insecta</taxon>
        <taxon>Pterygota</taxon>
        <taxon>Neoptera</taxon>
        <taxon>Endopterygota</taxon>
        <taxon>Lepidoptera</taxon>
        <taxon>Glossata</taxon>
        <taxon>Ditrysia</taxon>
        <taxon>Tineoidea</taxon>
        <taxon>Psychidae</taxon>
        <taxon>Oiketicinae</taxon>
        <taxon>Eumeta</taxon>
    </lineage>
</organism>
<dbReference type="Proteomes" id="UP000299102">
    <property type="component" value="Unassembled WGS sequence"/>
</dbReference>
<comment type="caution">
    <text evidence="1">The sequence shown here is derived from an EMBL/GenBank/DDBJ whole genome shotgun (WGS) entry which is preliminary data.</text>
</comment>
<dbReference type="AlphaFoldDB" id="A0A4C1SB54"/>
<dbReference type="EMBL" id="BGZK01003198">
    <property type="protein sequence ID" value="GBO98616.1"/>
    <property type="molecule type" value="Genomic_DNA"/>
</dbReference>
<keyword evidence="2" id="KW-1185">Reference proteome</keyword>
<proteinExistence type="predicted"/>